<dbReference type="EMBL" id="JAIWYP010000003">
    <property type="protein sequence ID" value="KAH3859005.1"/>
    <property type="molecule type" value="Genomic_DNA"/>
</dbReference>
<organism evidence="2 3">
    <name type="scientific">Dreissena polymorpha</name>
    <name type="common">Zebra mussel</name>
    <name type="synonym">Mytilus polymorpha</name>
    <dbReference type="NCBI Taxonomy" id="45954"/>
    <lineage>
        <taxon>Eukaryota</taxon>
        <taxon>Metazoa</taxon>
        <taxon>Spiralia</taxon>
        <taxon>Lophotrochozoa</taxon>
        <taxon>Mollusca</taxon>
        <taxon>Bivalvia</taxon>
        <taxon>Autobranchia</taxon>
        <taxon>Heteroconchia</taxon>
        <taxon>Euheterodonta</taxon>
        <taxon>Imparidentia</taxon>
        <taxon>Neoheterodontei</taxon>
        <taxon>Myida</taxon>
        <taxon>Dreissenoidea</taxon>
        <taxon>Dreissenidae</taxon>
        <taxon>Dreissena</taxon>
    </lineage>
</organism>
<evidence type="ECO:0000313" key="2">
    <source>
        <dbReference type="EMBL" id="KAH3859005.1"/>
    </source>
</evidence>
<protein>
    <submittedName>
        <fullName evidence="2">Uncharacterized protein</fullName>
    </submittedName>
</protein>
<dbReference type="AlphaFoldDB" id="A0A9D4RA97"/>
<proteinExistence type="predicted"/>
<reference evidence="2" key="1">
    <citation type="journal article" date="2019" name="bioRxiv">
        <title>The Genome of the Zebra Mussel, Dreissena polymorpha: A Resource for Invasive Species Research.</title>
        <authorList>
            <person name="McCartney M.A."/>
            <person name="Auch B."/>
            <person name="Kono T."/>
            <person name="Mallez S."/>
            <person name="Zhang Y."/>
            <person name="Obille A."/>
            <person name="Becker A."/>
            <person name="Abrahante J.E."/>
            <person name="Garbe J."/>
            <person name="Badalamenti J.P."/>
            <person name="Herman A."/>
            <person name="Mangelson H."/>
            <person name="Liachko I."/>
            <person name="Sullivan S."/>
            <person name="Sone E.D."/>
            <person name="Koren S."/>
            <person name="Silverstein K.A.T."/>
            <person name="Beckman K.B."/>
            <person name="Gohl D.M."/>
        </authorList>
    </citation>
    <scope>NUCLEOTIDE SEQUENCE</scope>
    <source>
        <strain evidence="2">Duluth1</strain>
        <tissue evidence="2">Whole animal</tissue>
    </source>
</reference>
<evidence type="ECO:0000313" key="3">
    <source>
        <dbReference type="Proteomes" id="UP000828390"/>
    </source>
</evidence>
<feature type="compositionally biased region" description="Basic and acidic residues" evidence="1">
    <location>
        <begin position="1"/>
        <end position="10"/>
    </location>
</feature>
<feature type="region of interest" description="Disordered" evidence="1">
    <location>
        <begin position="1"/>
        <end position="21"/>
    </location>
</feature>
<reference evidence="2" key="2">
    <citation type="submission" date="2020-11" db="EMBL/GenBank/DDBJ databases">
        <authorList>
            <person name="McCartney M.A."/>
            <person name="Auch B."/>
            <person name="Kono T."/>
            <person name="Mallez S."/>
            <person name="Becker A."/>
            <person name="Gohl D.M."/>
            <person name="Silverstein K.A.T."/>
            <person name="Koren S."/>
            <person name="Bechman K.B."/>
            <person name="Herman A."/>
            <person name="Abrahante J.E."/>
            <person name="Garbe J."/>
        </authorList>
    </citation>
    <scope>NUCLEOTIDE SEQUENCE</scope>
    <source>
        <strain evidence="2">Duluth1</strain>
        <tissue evidence="2">Whole animal</tissue>
    </source>
</reference>
<dbReference type="Proteomes" id="UP000828390">
    <property type="component" value="Unassembled WGS sequence"/>
</dbReference>
<accession>A0A9D4RA97</accession>
<keyword evidence="3" id="KW-1185">Reference proteome</keyword>
<gene>
    <name evidence="2" type="ORF">DPMN_101651</name>
</gene>
<evidence type="ECO:0000256" key="1">
    <source>
        <dbReference type="SAM" id="MobiDB-lite"/>
    </source>
</evidence>
<sequence>MFQREPRTRLPDVPAKPAEMKVDEDVRQNEAKANAKNKAYFEKRHNVRENDELKIGDRVLVENEHKTKCSSRFNPEKLIVEKKKGSMITAKGNKKEVTRNALFFQENENRKRRQREQ</sequence>
<name>A0A9D4RA97_DREPO</name>
<comment type="caution">
    <text evidence="2">The sequence shown here is derived from an EMBL/GenBank/DDBJ whole genome shotgun (WGS) entry which is preliminary data.</text>
</comment>